<reference evidence="7" key="2">
    <citation type="submission" date="2023-02" db="EMBL/GenBank/DDBJ databases">
        <authorList>
            <person name="Sun Q."/>
            <person name="Mori K."/>
        </authorList>
    </citation>
    <scope>NUCLEOTIDE SEQUENCE</scope>
    <source>
        <strain evidence="7">NBRC 112290</strain>
    </source>
</reference>
<keyword evidence="8" id="KW-1185">Reference proteome</keyword>
<dbReference type="InterPro" id="IPR036259">
    <property type="entry name" value="MFS_trans_sf"/>
</dbReference>
<dbReference type="InterPro" id="IPR020846">
    <property type="entry name" value="MFS_dom"/>
</dbReference>
<sequence length="200" mass="19962">MIAVLIVVFVCMGAIFGATDVSTVAFAEEAGNKGLSGVILACFAGGSLVGGLVYGARTWRSALWTRFAVGTVALAVGVSLFFLAGTLLALAAVMAVVGLAIAPTLIAGNALVQAVVPHQRLTEGLTWISTALGVGVAGGSAIAGPIIDAHGSHSGFLVTIGAGVVAVVVTVMATLARGMKRPGAALTEADTIPENHQELR</sequence>
<dbReference type="RefSeq" id="WP_348525618.1">
    <property type="nucleotide sequence ID" value="NZ_BSUM01000001.1"/>
</dbReference>
<feature type="transmembrane region" description="Helical" evidence="5">
    <location>
        <begin position="89"/>
        <end position="112"/>
    </location>
</feature>
<dbReference type="EMBL" id="BSUM01000001">
    <property type="protein sequence ID" value="GMA33403.1"/>
    <property type="molecule type" value="Genomic_DNA"/>
</dbReference>
<dbReference type="PANTHER" id="PTHR23542:SF1">
    <property type="entry name" value="MAJOR FACILITATOR SUPERFAMILY (MFS) PROFILE DOMAIN-CONTAINING PROTEIN"/>
    <property type="match status" value="1"/>
</dbReference>
<dbReference type="PANTHER" id="PTHR23542">
    <property type="match status" value="1"/>
</dbReference>
<dbReference type="Gene3D" id="1.20.1250.20">
    <property type="entry name" value="MFS general substrate transporter like domains"/>
    <property type="match status" value="1"/>
</dbReference>
<dbReference type="InterPro" id="IPR011701">
    <property type="entry name" value="MFS"/>
</dbReference>
<dbReference type="Pfam" id="PF07690">
    <property type="entry name" value="MFS_1"/>
    <property type="match status" value="1"/>
</dbReference>
<gene>
    <name evidence="7" type="ORF">GCM10025875_33950</name>
</gene>
<accession>A0AA37XGU3</accession>
<keyword evidence="2 5" id="KW-0812">Transmembrane</keyword>
<proteinExistence type="predicted"/>
<evidence type="ECO:0000256" key="2">
    <source>
        <dbReference type="ARBA" id="ARBA00022692"/>
    </source>
</evidence>
<reference evidence="7" key="1">
    <citation type="journal article" date="2014" name="Int. J. Syst. Evol. Microbiol.">
        <title>Complete genome sequence of Corynebacterium casei LMG S-19264T (=DSM 44701T), isolated from a smear-ripened cheese.</title>
        <authorList>
            <consortium name="US DOE Joint Genome Institute (JGI-PGF)"/>
            <person name="Walter F."/>
            <person name="Albersmeier A."/>
            <person name="Kalinowski J."/>
            <person name="Ruckert C."/>
        </authorList>
    </citation>
    <scope>NUCLEOTIDE SEQUENCE</scope>
    <source>
        <strain evidence="7">NBRC 112290</strain>
    </source>
</reference>
<evidence type="ECO:0000313" key="7">
    <source>
        <dbReference type="EMBL" id="GMA33403.1"/>
    </source>
</evidence>
<keyword evidence="3 5" id="KW-1133">Transmembrane helix</keyword>
<evidence type="ECO:0000256" key="5">
    <source>
        <dbReference type="SAM" id="Phobius"/>
    </source>
</evidence>
<evidence type="ECO:0000313" key="8">
    <source>
        <dbReference type="Proteomes" id="UP001157161"/>
    </source>
</evidence>
<organism evidence="7 8">
    <name type="scientific">Litorihabitans aurantiacus</name>
    <dbReference type="NCBI Taxonomy" id="1930061"/>
    <lineage>
        <taxon>Bacteria</taxon>
        <taxon>Bacillati</taxon>
        <taxon>Actinomycetota</taxon>
        <taxon>Actinomycetes</taxon>
        <taxon>Micrococcales</taxon>
        <taxon>Beutenbergiaceae</taxon>
        <taxon>Litorihabitans</taxon>
    </lineage>
</organism>
<comment type="caution">
    <text evidence="7">The sequence shown here is derived from an EMBL/GenBank/DDBJ whole genome shotgun (WGS) entry which is preliminary data.</text>
</comment>
<evidence type="ECO:0000256" key="1">
    <source>
        <dbReference type="ARBA" id="ARBA00004651"/>
    </source>
</evidence>
<evidence type="ECO:0000256" key="4">
    <source>
        <dbReference type="ARBA" id="ARBA00023136"/>
    </source>
</evidence>
<feature type="transmembrane region" description="Helical" evidence="5">
    <location>
        <begin position="124"/>
        <end position="147"/>
    </location>
</feature>
<dbReference type="PROSITE" id="PS50850">
    <property type="entry name" value="MFS"/>
    <property type="match status" value="1"/>
</dbReference>
<dbReference type="Proteomes" id="UP001157161">
    <property type="component" value="Unassembled WGS sequence"/>
</dbReference>
<feature type="transmembrane region" description="Helical" evidence="5">
    <location>
        <begin position="37"/>
        <end position="56"/>
    </location>
</feature>
<evidence type="ECO:0000256" key="3">
    <source>
        <dbReference type="ARBA" id="ARBA00022989"/>
    </source>
</evidence>
<feature type="transmembrane region" description="Helical" evidence="5">
    <location>
        <begin position="63"/>
        <end position="83"/>
    </location>
</feature>
<feature type="domain" description="Major facilitator superfamily (MFS) profile" evidence="6">
    <location>
        <begin position="1"/>
        <end position="200"/>
    </location>
</feature>
<comment type="subcellular location">
    <subcellularLocation>
        <location evidence="1">Cell membrane</location>
        <topology evidence="1">Multi-pass membrane protein</topology>
    </subcellularLocation>
</comment>
<name>A0AA37XGU3_9MICO</name>
<evidence type="ECO:0000259" key="6">
    <source>
        <dbReference type="PROSITE" id="PS50850"/>
    </source>
</evidence>
<keyword evidence="4 5" id="KW-0472">Membrane</keyword>
<protein>
    <recommendedName>
        <fullName evidence="6">Major facilitator superfamily (MFS) profile domain-containing protein</fullName>
    </recommendedName>
</protein>
<feature type="transmembrane region" description="Helical" evidence="5">
    <location>
        <begin position="153"/>
        <end position="176"/>
    </location>
</feature>
<dbReference type="GO" id="GO:0022857">
    <property type="term" value="F:transmembrane transporter activity"/>
    <property type="evidence" value="ECO:0007669"/>
    <property type="project" value="InterPro"/>
</dbReference>
<dbReference type="GO" id="GO:0005886">
    <property type="term" value="C:plasma membrane"/>
    <property type="evidence" value="ECO:0007669"/>
    <property type="project" value="UniProtKB-SubCell"/>
</dbReference>
<dbReference type="SUPFAM" id="SSF103473">
    <property type="entry name" value="MFS general substrate transporter"/>
    <property type="match status" value="1"/>
</dbReference>
<dbReference type="AlphaFoldDB" id="A0AA37XGU3"/>